<feature type="region of interest" description="Disordered" evidence="1">
    <location>
        <begin position="1"/>
        <end position="84"/>
    </location>
</feature>
<comment type="caution">
    <text evidence="2">The sequence shown here is derived from an EMBL/GenBank/DDBJ whole genome shotgun (WGS) entry which is preliminary data.</text>
</comment>
<sequence>MTTVEEAITKGWGCTKESVEEAESTEERAPTDNDSVRVAEGVEQQDGGVATGASQEEGRSRWHFGQSQVHGSGRSEDDVVGNSPRLRRELTEGIGSFLEWCKGVRRKKTETRQKIIEGSRKAYQELGRS</sequence>
<dbReference type="Proteomes" id="UP000287651">
    <property type="component" value="Unassembled WGS sequence"/>
</dbReference>
<proteinExistence type="predicted"/>
<accession>A0A427B8S7</accession>
<gene>
    <name evidence="2" type="ORF">B296_00012922</name>
</gene>
<protein>
    <submittedName>
        <fullName evidence="2">Uncharacterized protein</fullName>
    </submittedName>
</protein>
<evidence type="ECO:0000313" key="2">
    <source>
        <dbReference type="EMBL" id="RRT84864.1"/>
    </source>
</evidence>
<organism evidence="2 3">
    <name type="scientific">Ensete ventricosum</name>
    <name type="common">Abyssinian banana</name>
    <name type="synonym">Musa ensete</name>
    <dbReference type="NCBI Taxonomy" id="4639"/>
    <lineage>
        <taxon>Eukaryota</taxon>
        <taxon>Viridiplantae</taxon>
        <taxon>Streptophyta</taxon>
        <taxon>Embryophyta</taxon>
        <taxon>Tracheophyta</taxon>
        <taxon>Spermatophyta</taxon>
        <taxon>Magnoliopsida</taxon>
        <taxon>Liliopsida</taxon>
        <taxon>Zingiberales</taxon>
        <taxon>Musaceae</taxon>
        <taxon>Ensete</taxon>
    </lineage>
</organism>
<feature type="compositionally biased region" description="Basic and acidic residues" evidence="1">
    <location>
        <begin position="25"/>
        <end position="37"/>
    </location>
</feature>
<name>A0A427B8S7_ENSVE</name>
<dbReference type="AlphaFoldDB" id="A0A427B8S7"/>
<reference evidence="2 3" key="1">
    <citation type="journal article" date="2014" name="Agronomy (Basel)">
        <title>A Draft Genome Sequence for Ensete ventricosum, the Drought-Tolerant Tree Against Hunger.</title>
        <authorList>
            <person name="Harrison J."/>
            <person name="Moore K.A."/>
            <person name="Paszkiewicz K."/>
            <person name="Jones T."/>
            <person name="Grant M."/>
            <person name="Ambacheew D."/>
            <person name="Muzemil S."/>
            <person name="Studholme D.J."/>
        </authorList>
    </citation>
    <scope>NUCLEOTIDE SEQUENCE [LARGE SCALE GENOMIC DNA]</scope>
</reference>
<evidence type="ECO:0000313" key="3">
    <source>
        <dbReference type="Proteomes" id="UP000287651"/>
    </source>
</evidence>
<evidence type="ECO:0000256" key="1">
    <source>
        <dbReference type="SAM" id="MobiDB-lite"/>
    </source>
</evidence>
<dbReference type="EMBL" id="AMZH03000217">
    <property type="protein sequence ID" value="RRT84864.1"/>
    <property type="molecule type" value="Genomic_DNA"/>
</dbReference>